<dbReference type="InterPro" id="IPR042098">
    <property type="entry name" value="TauD-like_sf"/>
</dbReference>
<sequence length="608" mass="70577">MLDVYRETEIDKITFILLDQIIAQCDASYQGIARLKQQLRDSIREQKKIKLLLPAFPCKTNNLDKVISHEPDMGEYLVLRRFLQCLRDIEAVYSPGVVLYIFSDYHTFSDYIAVDLSHHYAYSDGLKEMLVNMHAEDLIKIINFEDFEEFEHLCDTEYFSGLRNMFSEPGYAENFTELKLRNNKMNQTYLGLKKFMNQDQKYVLSTLSYKERRRRLAEIAKGMMIQGKALDNFLKQKFSDSIRLSIHEHPMNGKKYSLYLFAERQFKTPWHSTVLFDASQGKLMIDTKENHLKRTGIILSIFYKGKTWCYLQLTCVDQSMSHVVSQIRAELHHEKAGLRLISPTPSLSASVLNINELSQLVKEFGSVLLHGFAPFHHPDDFSTWYLQHRSAVIWGNDRVVEKLSGEALQQSIGWQFAALSDAMVNRTYRYDYEDITPHEYALYCAYSETPVHITTIDAGLAPLTLRGQEREQLRKSMLYPIKHHQDYAEQELPPLIRYCQVSRQDIFRWQGHSRGQNSTIRLPQVDGRSNGEPLEQRIDHLCTEPSLCFENTLVAGDILFVNNLTTLQASHSLSPSNQCWRIQLQPPSINSPWQPHNRMIQKAVSEVV</sequence>
<dbReference type="GO" id="GO:0016706">
    <property type="term" value="F:2-oxoglutarate-dependent dioxygenase activity"/>
    <property type="evidence" value="ECO:0007669"/>
    <property type="project" value="UniProtKB-ARBA"/>
</dbReference>
<dbReference type="PANTHER" id="PTHR37285:SF5">
    <property type="entry name" value="SPORE WALL MATURATION PROTEIN DIT1"/>
    <property type="match status" value="1"/>
</dbReference>
<accession>A0A9X0R9N9</accession>
<organism evidence="2 3">
    <name type="scientific">Vibrio metschnikovii</name>
    <dbReference type="NCBI Taxonomy" id="28172"/>
    <lineage>
        <taxon>Bacteria</taxon>
        <taxon>Pseudomonadati</taxon>
        <taxon>Pseudomonadota</taxon>
        <taxon>Gammaproteobacteria</taxon>
        <taxon>Vibrionales</taxon>
        <taxon>Vibrionaceae</taxon>
        <taxon>Vibrio</taxon>
    </lineage>
</organism>
<dbReference type="Pfam" id="PF05141">
    <property type="entry name" value="DIT1_PvcA"/>
    <property type="match status" value="1"/>
</dbReference>
<proteinExistence type="predicted"/>
<dbReference type="PANTHER" id="PTHR37285">
    <property type="entry name" value="SPORE WALL MATURATION PROTEIN DIT1"/>
    <property type="match status" value="1"/>
</dbReference>
<dbReference type="AlphaFoldDB" id="A0A9X0R9N9"/>
<gene>
    <name evidence="2" type="ORF">H8Q88_15330</name>
</gene>
<name>A0A9X0R9N9_VIBME</name>
<keyword evidence="1" id="KW-0560">Oxidoreductase</keyword>
<reference evidence="2" key="1">
    <citation type="submission" date="2020-08" db="EMBL/GenBank/DDBJ databases">
        <title>Genome Sequencing and Pan-Genome Analysis of Migratory bird Vibrio Strains, Inner Mongolia.</title>
        <authorList>
            <person name="Zheng L."/>
        </authorList>
    </citation>
    <scope>NUCLEOTIDE SEQUENCE</scope>
    <source>
        <strain evidence="2">M13F</strain>
    </source>
</reference>
<protein>
    <submittedName>
        <fullName evidence="2">L-tyrosine/L-tryptophan isonitrile synthase family protein</fullName>
    </submittedName>
</protein>
<evidence type="ECO:0000313" key="3">
    <source>
        <dbReference type="Proteomes" id="UP000615796"/>
    </source>
</evidence>
<dbReference type="EMBL" id="JACRUP010000012">
    <property type="protein sequence ID" value="MBC5852277.1"/>
    <property type="molecule type" value="Genomic_DNA"/>
</dbReference>
<dbReference type="Proteomes" id="UP000615796">
    <property type="component" value="Unassembled WGS sequence"/>
</dbReference>
<dbReference type="InterPro" id="IPR007817">
    <property type="entry name" value="Isocyanide_synthase_DIT1"/>
</dbReference>
<evidence type="ECO:0000256" key="1">
    <source>
        <dbReference type="ARBA" id="ARBA00023002"/>
    </source>
</evidence>
<dbReference type="RefSeq" id="WP_187026778.1">
    <property type="nucleotide sequence ID" value="NZ_JACRUP010000012.1"/>
</dbReference>
<keyword evidence="3" id="KW-1185">Reference proteome</keyword>
<evidence type="ECO:0000313" key="2">
    <source>
        <dbReference type="EMBL" id="MBC5852277.1"/>
    </source>
</evidence>
<dbReference type="Gene3D" id="3.60.130.10">
    <property type="entry name" value="Clavaminate synthase-like"/>
    <property type="match status" value="1"/>
</dbReference>
<comment type="caution">
    <text evidence="2">The sequence shown here is derived from an EMBL/GenBank/DDBJ whole genome shotgun (WGS) entry which is preliminary data.</text>
</comment>